<protein>
    <submittedName>
        <fullName evidence="3">Ester cyclase</fullName>
    </submittedName>
</protein>
<proteinExistence type="predicted"/>
<keyword evidence="4" id="KW-1185">Reference proteome</keyword>
<dbReference type="SUPFAM" id="SSF54427">
    <property type="entry name" value="NTF2-like"/>
    <property type="match status" value="1"/>
</dbReference>
<comment type="caution">
    <text evidence="3">The sequence shown here is derived from an EMBL/GenBank/DDBJ whole genome shotgun (WGS) entry which is preliminary data.</text>
</comment>
<dbReference type="AlphaFoldDB" id="A0A934QN54"/>
<dbReference type="Gene3D" id="3.10.450.50">
    <property type="match status" value="1"/>
</dbReference>
<dbReference type="Pfam" id="PF12680">
    <property type="entry name" value="SnoaL_2"/>
    <property type="match status" value="1"/>
</dbReference>
<evidence type="ECO:0000313" key="4">
    <source>
        <dbReference type="Proteomes" id="UP000635245"/>
    </source>
</evidence>
<name>A0A934QN54_9PSEU</name>
<evidence type="ECO:0000259" key="2">
    <source>
        <dbReference type="Pfam" id="PF12680"/>
    </source>
</evidence>
<organism evidence="3 4">
    <name type="scientific">Prauserella cavernicola</name>
    <dbReference type="NCBI Taxonomy" id="2800127"/>
    <lineage>
        <taxon>Bacteria</taxon>
        <taxon>Bacillati</taxon>
        <taxon>Actinomycetota</taxon>
        <taxon>Actinomycetes</taxon>
        <taxon>Pseudonocardiales</taxon>
        <taxon>Pseudonocardiaceae</taxon>
        <taxon>Prauserella</taxon>
    </lineage>
</organism>
<reference evidence="3" key="1">
    <citation type="submission" date="2020-12" db="EMBL/GenBank/DDBJ databases">
        <title>Prauserella sp. ASG 168, a novel actinomycete isolated from cave rock.</title>
        <authorList>
            <person name="Suriyachadkun C."/>
        </authorList>
    </citation>
    <scope>NUCLEOTIDE SEQUENCE</scope>
    <source>
        <strain evidence="3">ASG 168</strain>
    </source>
</reference>
<dbReference type="RefSeq" id="WP_200314424.1">
    <property type="nucleotide sequence ID" value="NZ_JAENJH010000001.1"/>
</dbReference>
<sequence length="138" mass="15126">MSYSDKHRASHEAFNRRDWDAVSADFAPDAEYTDVARDTTLKGRAEIVDYLRDGWVGAFSDAAATEEHFHDGPDHSVAEFTGTGTQDGALGPFPQSGKRMALRFCEVLHYNDDGLVTDGSLYYDQASLLAQLGHQPAG</sequence>
<dbReference type="InterPro" id="IPR032710">
    <property type="entry name" value="NTF2-like_dom_sf"/>
</dbReference>
<gene>
    <name evidence="3" type="ORF">JHE00_02880</name>
</gene>
<feature type="region of interest" description="Disordered" evidence="1">
    <location>
        <begin position="70"/>
        <end position="92"/>
    </location>
</feature>
<accession>A0A934QN54</accession>
<dbReference type="EMBL" id="JAENJH010000001">
    <property type="protein sequence ID" value="MBK1783255.1"/>
    <property type="molecule type" value="Genomic_DNA"/>
</dbReference>
<feature type="domain" description="SnoaL-like" evidence="2">
    <location>
        <begin position="8"/>
        <end position="117"/>
    </location>
</feature>
<evidence type="ECO:0000256" key="1">
    <source>
        <dbReference type="SAM" id="MobiDB-lite"/>
    </source>
</evidence>
<evidence type="ECO:0000313" key="3">
    <source>
        <dbReference type="EMBL" id="MBK1783255.1"/>
    </source>
</evidence>
<dbReference type="Proteomes" id="UP000635245">
    <property type="component" value="Unassembled WGS sequence"/>
</dbReference>
<dbReference type="InterPro" id="IPR037401">
    <property type="entry name" value="SnoaL-like"/>
</dbReference>